<proteinExistence type="predicted"/>
<gene>
    <name evidence="1" type="ORF">C4B24_03730</name>
</gene>
<organism evidence="1 2">
    <name type="scientific">Mycoplasma marinum</name>
    <dbReference type="NCBI Taxonomy" id="1937190"/>
    <lineage>
        <taxon>Bacteria</taxon>
        <taxon>Bacillati</taxon>
        <taxon>Mycoplasmatota</taxon>
        <taxon>Mollicutes</taxon>
        <taxon>Mycoplasmataceae</taxon>
        <taxon>Mycoplasma</taxon>
    </lineage>
</organism>
<evidence type="ECO:0000313" key="2">
    <source>
        <dbReference type="Proteomes" id="UP000294192"/>
    </source>
</evidence>
<dbReference type="EMBL" id="PSZO01000020">
    <property type="protein sequence ID" value="TCG10812.1"/>
    <property type="molecule type" value="Genomic_DNA"/>
</dbReference>
<dbReference type="RefSeq" id="WP_131599423.1">
    <property type="nucleotide sequence ID" value="NZ_PSZO01000020.1"/>
</dbReference>
<evidence type="ECO:0008006" key="3">
    <source>
        <dbReference type="Google" id="ProtNLM"/>
    </source>
</evidence>
<evidence type="ECO:0000313" key="1">
    <source>
        <dbReference type="EMBL" id="TCG10812.1"/>
    </source>
</evidence>
<dbReference type="InterPro" id="IPR036390">
    <property type="entry name" value="WH_DNA-bd_sf"/>
</dbReference>
<dbReference type="Proteomes" id="UP000294192">
    <property type="component" value="Unassembled WGS sequence"/>
</dbReference>
<reference evidence="1 2" key="1">
    <citation type="submission" date="2018-02" db="EMBL/GenBank/DDBJ databases">
        <title>Mycoplasma marinum and Mycoplasma todarodis sp. nov., moderately halophilic and psychrotolerant mycoplasmas isolated from cephalopods.</title>
        <authorList>
            <person name="Viver T."/>
        </authorList>
    </citation>
    <scope>NUCLEOTIDE SEQUENCE [LARGE SCALE GENOMIC DNA]</scope>
    <source>
        <strain evidence="1 2">PE</strain>
    </source>
</reference>
<sequence length="166" mass="19664">MKKDFFNNKIPSYTHFMWKLDHISLKMKETFASEFLAKLQKFAPSLHKNDLYIINSIIFEEKVTKKSIADFLKKDPGNVSRNIDALIENCVIEKEITKIDNKKKVFLSIKESFYKKYIVLAHEFAERTFKIHFIKIINELNENSDSDDLKAVTQILEELKYKHDNK</sequence>
<dbReference type="AlphaFoldDB" id="A0A4R0XMW2"/>
<accession>A0A4R0XMW2</accession>
<dbReference type="Gene3D" id="1.10.10.10">
    <property type="entry name" value="Winged helix-like DNA-binding domain superfamily/Winged helix DNA-binding domain"/>
    <property type="match status" value="1"/>
</dbReference>
<dbReference type="InterPro" id="IPR036388">
    <property type="entry name" value="WH-like_DNA-bd_sf"/>
</dbReference>
<name>A0A4R0XMW2_9MOLU</name>
<dbReference type="OrthoDB" id="9850335at2"/>
<comment type="caution">
    <text evidence="1">The sequence shown here is derived from an EMBL/GenBank/DDBJ whole genome shotgun (WGS) entry which is preliminary data.</text>
</comment>
<keyword evidence="2" id="KW-1185">Reference proteome</keyword>
<protein>
    <recommendedName>
        <fullName evidence="3">HTH marR-type domain-containing protein</fullName>
    </recommendedName>
</protein>
<dbReference type="SUPFAM" id="SSF46785">
    <property type="entry name" value="Winged helix' DNA-binding domain"/>
    <property type="match status" value="1"/>
</dbReference>